<reference evidence="1" key="2">
    <citation type="journal article" date="2020" name="Nat. Commun.">
        <title>Large-scale genome sequencing of mycorrhizal fungi provides insights into the early evolution of symbiotic traits.</title>
        <authorList>
            <person name="Miyauchi S."/>
            <person name="Kiss E."/>
            <person name="Kuo A."/>
            <person name="Drula E."/>
            <person name="Kohler A."/>
            <person name="Sanchez-Garcia M."/>
            <person name="Morin E."/>
            <person name="Andreopoulos B."/>
            <person name="Barry K.W."/>
            <person name="Bonito G."/>
            <person name="Buee M."/>
            <person name="Carver A."/>
            <person name="Chen C."/>
            <person name="Cichocki N."/>
            <person name="Clum A."/>
            <person name="Culley D."/>
            <person name="Crous P.W."/>
            <person name="Fauchery L."/>
            <person name="Girlanda M."/>
            <person name="Hayes R.D."/>
            <person name="Keri Z."/>
            <person name="LaButti K."/>
            <person name="Lipzen A."/>
            <person name="Lombard V."/>
            <person name="Magnuson J."/>
            <person name="Maillard F."/>
            <person name="Murat C."/>
            <person name="Nolan M."/>
            <person name="Ohm R.A."/>
            <person name="Pangilinan J."/>
            <person name="Pereira M.F."/>
            <person name="Perotto S."/>
            <person name="Peter M."/>
            <person name="Pfister S."/>
            <person name="Riley R."/>
            <person name="Sitrit Y."/>
            <person name="Stielow J.B."/>
            <person name="Szollosi G."/>
            <person name="Zifcakova L."/>
            <person name="Stursova M."/>
            <person name="Spatafora J.W."/>
            <person name="Tedersoo L."/>
            <person name="Vaario L.M."/>
            <person name="Yamada A."/>
            <person name="Yan M."/>
            <person name="Wang P."/>
            <person name="Xu J."/>
            <person name="Bruns T."/>
            <person name="Baldrian P."/>
            <person name="Vilgalys R."/>
            <person name="Dunand C."/>
            <person name="Henrissat B."/>
            <person name="Grigoriev I.V."/>
            <person name="Hibbett D."/>
            <person name="Nagy L.G."/>
            <person name="Martin F.M."/>
        </authorList>
    </citation>
    <scope>NUCLEOTIDE SEQUENCE</scope>
    <source>
        <strain evidence="1">BED1</strain>
    </source>
</reference>
<organism evidence="1 2">
    <name type="scientific">Boletus edulis BED1</name>
    <dbReference type="NCBI Taxonomy" id="1328754"/>
    <lineage>
        <taxon>Eukaryota</taxon>
        <taxon>Fungi</taxon>
        <taxon>Dikarya</taxon>
        <taxon>Basidiomycota</taxon>
        <taxon>Agaricomycotina</taxon>
        <taxon>Agaricomycetes</taxon>
        <taxon>Agaricomycetidae</taxon>
        <taxon>Boletales</taxon>
        <taxon>Boletineae</taxon>
        <taxon>Boletaceae</taxon>
        <taxon>Boletoideae</taxon>
        <taxon>Boletus</taxon>
    </lineage>
</organism>
<dbReference type="InterPro" id="IPR032157">
    <property type="entry name" value="PAC4"/>
</dbReference>
<sequence>MSLVSVRTKYIAPAEATLPALGVHITRLVDSYMIWVGVTEETAESVGDAPQSGSLCRDWACAMPPTPGNALTGAATTLYRTSGSDVAFSMAQRLAKRVRKPVFLSVDIASSLHGTRLLMDAERGIVETLSELERASS</sequence>
<dbReference type="Pfam" id="PF16093">
    <property type="entry name" value="PAC4"/>
    <property type="match status" value="1"/>
</dbReference>
<gene>
    <name evidence="1" type="ORF">L210DRAFT_3399067</name>
</gene>
<comment type="caution">
    <text evidence="1">The sequence shown here is derived from an EMBL/GenBank/DDBJ whole genome shotgun (WGS) entry which is preliminary data.</text>
</comment>
<reference evidence="1" key="1">
    <citation type="submission" date="2019-10" db="EMBL/GenBank/DDBJ databases">
        <authorList>
            <consortium name="DOE Joint Genome Institute"/>
            <person name="Kuo A."/>
            <person name="Miyauchi S."/>
            <person name="Kiss E."/>
            <person name="Drula E."/>
            <person name="Kohler A."/>
            <person name="Sanchez-Garcia M."/>
            <person name="Andreopoulos B."/>
            <person name="Barry K.W."/>
            <person name="Bonito G."/>
            <person name="Buee M."/>
            <person name="Carver A."/>
            <person name="Chen C."/>
            <person name="Cichocki N."/>
            <person name="Clum A."/>
            <person name="Culley D."/>
            <person name="Crous P.W."/>
            <person name="Fauchery L."/>
            <person name="Girlanda M."/>
            <person name="Hayes R."/>
            <person name="Keri Z."/>
            <person name="LaButti K."/>
            <person name="Lipzen A."/>
            <person name="Lombard V."/>
            <person name="Magnuson J."/>
            <person name="Maillard F."/>
            <person name="Morin E."/>
            <person name="Murat C."/>
            <person name="Nolan M."/>
            <person name="Ohm R."/>
            <person name="Pangilinan J."/>
            <person name="Pereira M."/>
            <person name="Perotto S."/>
            <person name="Peter M."/>
            <person name="Riley R."/>
            <person name="Sitrit Y."/>
            <person name="Stielow B."/>
            <person name="Szollosi G."/>
            <person name="Zifcakova L."/>
            <person name="Stursova M."/>
            <person name="Spatafora J.W."/>
            <person name="Tedersoo L."/>
            <person name="Vaario L.-M."/>
            <person name="Yamada A."/>
            <person name="Yan M."/>
            <person name="Wang P."/>
            <person name="Xu J."/>
            <person name="Bruns T."/>
            <person name="Baldrian P."/>
            <person name="Vilgalys R."/>
            <person name="Henrissat B."/>
            <person name="Grigoriev I.V."/>
            <person name="Hibbett D."/>
            <person name="Nagy L.G."/>
            <person name="Martin F.M."/>
        </authorList>
    </citation>
    <scope>NUCLEOTIDE SEQUENCE</scope>
    <source>
        <strain evidence="1">BED1</strain>
    </source>
</reference>
<accession>A0AAD4BWS0</accession>
<proteinExistence type="predicted"/>
<protein>
    <submittedName>
        <fullName evidence="1">Uncharacterized protein</fullName>
    </submittedName>
</protein>
<evidence type="ECO:0000313" key="1">
    <source>
        <dbReference type="EMBL" id="KAF8441685.1"/>
    </source>
</evidence>
<dbReference type="EMBL" id="WHUW01000010">
    <property type="protein sequence ID" value="KAF8441685.1"/>
    <property type="molecule type" value="Genomic_DNA"/>
</dbReference>
<name>A0AAD4BWS0_BOLED</name>
<dbReference type="GO" id="GO:0043248">
    <property type="term" value="P:proteasome assembly"/>
    <property type="evidence" value="ECO:0007669"/>
    <property type="project" value="InterPro"/>
</dbReference>
<dbReference type="Proteomes" id="UP001194468">
    <property type="component" value="Unassembled WGS sequence"/>
</dbReference>
<evidence type="ECO:0000313" key="2">
    <source>
        <dbReference type="Proteomes" id="UP001194468"/>
    </source>
</evidence>
<dbReference type="PANTHER" id="PTHR33559:SF1">
    <property type="entry name" value="PROTEASOME ASSEMBLY CHAPERONE 4"/>
    <property type="match status" value="1"/>
</dbReference>
<dbReference type="PANTHER" id="PTHR33559">
    <property type="entry name" value="PROTEASOME ASSEMBLY CHAPERONE 4"/>
    <property type="match status" value="1"/>
</dbReference>
<dbReference type="AlphaFoldDB" id="A0AAD4BWS0"/>
<keyword evidence="2" id="KW-1185">Reference proteome</keyword>